<dbReference type="AlphaFoldDB" id="A0A417Y1W7"/>
<evidence type="ECO:0000256" key="2">
    <source>
        <dbReference type="SAM" id="Phobius"/>
    </source>
</evidence>
<accession>A0A417Y1W7</accession>
<protein>
    <recommendedName>
        <fullName evidence="3">DUF5667 domain-containing protein</fullName>
    </recommendedName>
</protein>
<dbReference type="InterPro" id="IPR043725">
    <property type="entry name" value="DUF5667"/>
</dbReference>
<dbReference type="Pfam" id="PF18915">
    <property type="entry name" value="DUF5667"/>
    <property type="match status" value="1"/>
</dbReference>
<gene>
    <name evidence="4" type="ORF">D0Z08_12740</name>
</gene>
<organism evidence="4 5">
    <name type="scientific">Nocardioides immobilis</name>
    <dbReference type="NCBI Taxonomy" id="2049295"/>
    <lineage>
        <taxon>Bacteria</taxon>
        <taxon>Bacillati</taxon>
        <taxon>Actinomycetota</taxon>
        <taxon>Actinomycetes</taxon>
        <taxon>Propionibacteriales</taxon>
        <taxon>Nocardioidaceae</taxon>
        <taxon>Nocardioides</taxon>
    </lineage>
</organism>
<dbReference type="Proteomes" id="UP000283644">
    <property type="component" value="Unassembled WGS sequence"/>
</dbReference>
<keyword evidence="2" id="KW-0472">Membrane</keyword>
<keyword evidence="2" id="KW-0812">Transmembrane</keyword>
<reference evidence="4 5" key="1">
    <citation type="submission" date="2018-09" db="EMBL/GenBank/DDBJ databases">
        <title>Genome sequencing of Nocardioides immobilis CCTCC AB 2017083 for comparison to Nocardioides silvaticus.</title>
        <authorList>
            <person name="Li C."/>
            <person name="Wang G."/>
        </authorList>
    </citation>
    <scope>NUCLEOTIDE SEQUENCE [LARGE SCALE GENOMIC DNA]</scope>
    <source>
        <strain evidence="4 5">CCTCC AB 2017083</strain>
    </source>
</reference>
<feature type="domain" description="DUF5667" evidence="3">
    <location>
        <begin position="116"/>
        <end position="224"/>
    </location>
</feature>
<name>A0A417Y1W7_9ACTN</name>
<evidence type="ECO:0000313" key="4">
    <source>
        <dbReference type="EMBL" id="RHW26633.1"/>
    </source>
</evidence>
<feature type="transmembrane region" description="Helical" evidence="2">
    <location>
        <begin position="94"/>
        <end position="117"/>
    </location>
</feature>
<dbReference type="EMBL" id="QXGH01000016">
    <property type="protein sequence ID" value="RHW26633.1"/>
    <property type="molecule type" value="Genomic_DNA"/>
</dbReference>
<sequence length="383" mass="40003">MTGAFVSRRRADEFDALLSGHAPARHNATAYVDLLEVVGALQTVPTVTARPDFVSDLRSQLMVEAARQARPVDDALRLRLTPQQRNGVRERRMATVLGGFAIVAASGSMAMASQAALPGEVLYPVKRAIENAHTNLQSGDAAKAETLIAHAEQRLQEAKQLTAEGADASIVAETLQDFTEQSNQATELALDDYAATGDQTAIGELRTFTARSMGDLDALGDVVPADARAALITAAQSVAQADTAAFQVCPTCGEGGVTELPEFATAPMALVTDGLLDFEGSALAIPIEDLRQEAEGMAGDEPVEPTRTDGNRNNGGPTTEPVDDTDVAPVIDPIDEPEEVSGPLGDLGDKITDGIDRDHSGDLDAVNGVVDGVDGLVNGILGN</sequence>
<evidence type="ECO:0000256" key="1">
    <source>
        <dbReference type="SAM" id="MobiDB-lite"/>
    </source>
</evidence>
<evidence type="ECO:0000259" key="3">
    <source>
        <dbReference type="Pfam" id="PF18915"/>
    </source>
</evidence>
<keyword evidence="2" id="KW-1133">Transmembrane helix</keyword>
<evidence type="ECO:0000313" key="5">
    <source>
        <dbReference type="Proteomes" id="UP000283644"/>
    </source>
</evidence>
<feature type="region of interest" description="Disordered" evidence="1">
    <location>
        <begin position="297"/>
        <end position="327"/>
    </location>
</feature>
<dbReference type="RefSeq" id="WP_118925630.1">
    <property type="nucleotide sequence ID" value="NZ_QXGH01000016.1"/>
</dbReference>
<keyword evidence="5" id="KW-1185">Reference proteome</keyword>
<proteinExistence type="predicted"/>
<dbReference type="OrthoDB" id="3402808at2"/>
<comment type="caution">
    <text evidence="4">The sequence shown here is derived from an EMBL/GenBank/DDBJ whole genome shotgun (WGS) entry which is preliminary data.</text>
</comment>